<dbReference type="InterPro" id="IPR056179">
    <property type="entry name" value="DHQS_C"/>
</dbReference>
<dbReference type="Proteomes" id="UP000284152">
    <property type="component" value="Unassembled WGS sequence"/>
</dbReference>
<protein>
    <recommendedName>
        <fullName evidence="1">3-dehydroquinate synthase C-terminal domain-containing protein</fullName>
    </recommendedName>
</protein>
<dbReference type="GO" id="GO:0009073">
    <property type="term" value="P:aromatic amino acid family biosynthetic process"/>
    <property type="evidence" value="ECO:0007669"/>
    <property type="project" value="InterPro"/>
</dbReference>
<sequence>MQTLLKEGDIVLGYTMKAGRHLGVQINETIVEK</sequence>
<evidence type="ECO:0000259" key="1">
    <source>
        <dbReference type="Pfam" id="PF26558"/>
    </source>
</evidence>
<dbReference type="GO" id="GO:0003856">
    <property type="term" value="F:3-dehydroquinate synthase activity"/>
    <property type="evidence" value="ECO:0007669"/>
    <property type="project" value="InterPro"/>
</dbReference>
<reference evidence="2 3" key="1">
    <citation type="submission" date="2018-08" db="EMBL/GenBank/DDBJ databases">
        <title>A genome reference for cultivated species of the human gut microbiota.</title>
        <authorList>
            <person name="Zou Y."/>
            <person name="Xue W."/>
            <person name="Luo G."/>
        </authorList>
    </citation>
    <scope>NUCLEOTIDE SEQUENCE [LARGE SCALE GENOMIC DNA]</scope>
    <source>
        <strain evidence="2 3">AF42-21</strain>
    </source>
</reference>
<dbReference type="GO" id="GO:0016491">
    <property type="term" value="F:oxidoreductase activity"/>
    <property type="evidence" value="ECO:0007669"/>
    <property type="project" value="InterPro"/>
</dbReference>
<dbReference type="EMBL" id="QRNS01000058">
    <property type="protein sequence ID" value="RHK59329.1"/>
    <property type="molecule type" value="Genomic_DNA"/>
</dbReference>
<organism evidence="2 3">
    <name type="scientific">Dorea formicigenerans</name>
    <dbReference type="NCBI Taxonomy" id="39486"/>
    <lineage>
        <taxon>Bacteria</taxon>
        <taxon>Bacillati</taxon>
        <taxon>Bacillota</taxon>
        <taxon>Clostridia</taxon>
        <taxon>Lachnospirales</taxon>
        <taxon>Lachnospiraceae</taxon>
        <taxon>Dorea</taxon>
    </lineage>
</organism>
<gene>
    <name evidence="2" type="ORF">DW054_16240</name>
</gene>
<dbReference type="AlphaFoldDB" id="A0A415H138"/>
<feature type="domain" description="3-dehydroquinate synthase C-terminal" evidence="1">
    <location>
        <begin position="3"/>
        <end position="33"/>
    </location>
</feature>
<accession>A0A415H138</accession>
<evidence type="ECO:0000313" key="3">
    <source>
        <dbReference type="Proteomes" id="UP000284152"/>
    </source>
</evidence>
<dbReference type="Pfam" id="PF26558">
    <property type="entry name" value="DHQS_2nd"/>
    <property type="match status" value="1"/>
</dbReference>
<proteinExistence type="predicted"/>
<name>A0A415H138_9FIRM</name>
<evidence type="ECO:0000313" key="2">
    <source>
        <dbReference type="EMBL" id="RHK59329.1"/>
    </source>
</evidence>
<comment type="caution">
    <text evidence="2">The sequence shown here is derived from an EMBL/GenBank/DDBJ whole genome shotgun (WGS) entry which is preliminary data.</text>
</comment>